<dbReference type="InterPro" id="IPR036770">
    <property type="entry name" value="Ankyrin_rpt-contain_sf"/>
</dbReference>
<organism evidence="5 6">
    <name type="scientific">Meira miltonrushii</name>
    <dbReference type="NCBI Taxonomy" id="1280837"/>
    <lineage>
        <taxon>Eukaryota</taxon>
        <taxon>Fungi</taxon>
        <taxon>Dikarya</taxon>
        <taxon>Basidiomycota</taxon>
        <taxon>Ustilaginomycotina</taxon>
        <taxon>Exobasidiomycetes</taxon>
        <taxon>Exobasidiales</taxon>
        <taxon>Brachybasidiaceae</taxon>
        <taxon>Meira</taxon>
    </lineage>
</organism>
<dbReference type="OrthoDB" id="1893551at2759"/>
<dbReference type="InParanoid" id="A0A316VPZ1"/>
<keyword evidence="1" id="KW-0677">Repeat</keyword>
<proteinExistence type="predicted"/>
<feature type="compositionally biased region" description="Polar residues" evidence="3">
    <location>
        <begin position="1349"/>
        <end position="1366"/>
    </location>
</feature>
<dbReference type="STRING" id="1280837.A0A316VPZ1"/>
<evidence type="ECO:0000256" key="1">
    <source>
        <dbReference type="ARBA" id="ARBA00022737"/>
    </source>
</evidence>
<dbReference type="Pfam" id="PF00023">
    <property type="entry name" value="Ank"/>
    <property type="match status" value="1"/>
</dbReference>
<sequence length="1527" mass="167776">MVNTVVFQPSLLDCWACRDLKRFRQVLKGGGALVLTQSQLSDNALANGKGCAGPSSFGKDVSSSNLLSNSQGRSPAQGGQSWGSATNAFNGPCSPAEVNRRDYHGRTVLHLVSASTEPVSIDYLTALLAHPAINVNLQDHESGWTALHRALYHGNLLTALTLLKRSPPADIRIKDFEGLTPFDLYNSTVHGTNPPKAQTPGNLAGELFTWGANRNFTLGLGTSDDRAFPDRAQLRFNEDVEYRMKETGTKSEQKRSRRKAGTKFDKIQVKDVGMSRFATIVLTSQPSRNVWVCGIGNTGRIGRAPPTQPNFEVLKDFDGTAEAIAIGPEHTMILTTEGDIFSFGFNKFQQLGYALELDQGSVASSSKGGGGGAAKTTFGGPSLTNADLDIQISPRKVTGILKKERVIGIAAGKLHSAAFTSDALFTWGSNTGQLGYDRAATPSQIVPRKVTAITPNMSIVSVALTDYATACLLSSGDILLLHNDTSFFIRFPHLTFSSQASVYRPRQARPKPSIIKIAAGPNNSIAAISDIGDLWQFTPEHPSEYAQASGTSTGAKANIKPQLIWSVRKNKKVGAARDVGIGSGQDLIIVTESGHVFVRSRKSDILPQSNISSNTNASYSSNILPSVSVKGKSGWKPVPYLQRVVRVAMNESGGLAAIKTDAKVREVRSRSRTLNEDLRDILAHLKTSSAAEKDGQDIVGDLAEAFATELHTTDDDDVAEVMLSSDDDDSDSDTSNLGAQYIAQAQTIAEAGRRWMDVNDHQDVSIALNPKERMPFGCDMFVVAANRYLPAHRTILAARLPELASILLDPPMKGSGKMSDGIIVRRRANEYTTLSLTNCSFVTALFLLQYLYTDDIPPVWTSSVGMRVEKDFAKMKSSAAQIRAQLKHLVDVLNLPALSHSLDLPVPASPKPQLSRDMLSFFLTNVEQEEGKSNLHDVELQLSDRVVRCHSIMLRRSPFFAALLQPHWTTNRWTTEGVLKVDMSHTRWEVARIALMFLYTDKTYELFENCDSNRQHDEFIDFVTEILAFSNELLIEKLKVVCCDFLRERILPSNVAALMTDADFYHVPAFKESIMDYSARTLETLLESGMLDDLENKMIKDLTKHVRQKQDERLHRTRAAQHISNLISLHNDFYFDLDLPLPSLGVIAARVPKRMPRSIESRPLSPTNTSIQMRRSSNIQRAIQSTSSPIPSPDLKAWQPGVGNNSTLSASTLTNDSSLMFSMDDEMDDISGESKRQIGKSNENFSLPPAVSLVENGSSPSRGTPWKSRTIEVNKSNGKEVHGSPLGASAPQDLRSIMAAEKTTSQRPSPSVDRRSYRKNIPINERATSQKSVPLVQGTPPKWSMPAVNETTSQRSLPFPESTTPQRPLPAADKLGSSWSSPSSVRGMSRQSIPPTGSNGWPGPSSQAWISSNQQQTMSLADIQAEELKRLKDLTDNQQRAPKSFAELQEEDRRDNERRAKEEEERKAFESWFEEESKRVKEDQSRQRTSNEPKKRGGSSGNKTRGGRGGSRGGRGGKKKIEQNDVL</sequence>
<feature type="domain" description="BTB" evidence="4">
    <location>
        <begin position="778"/>
        <end position="856"/>
    </location>
</feature>
<dbReference type="InterPro" id="IPR002110">
    <property type="entry name" value="Ankyrin_rpt"/>
</dbReference>
<dbReference type="SMART" id="SM00248">
    <property type="entry name" value="ANK"/>
    <property type="match status" value="2"/>
</dbReference>
<dbReference type="InterPro" id="IPR000408">
    <property type="entry name" value="Reg_chr_condens"/>
</dbReference>
<dbReference type="Gene3D" id="3.30.710.10">
    <property type="entry name" value="Potassium Channel Kv1.1, Chain A"/>
    <property type="match status" value="2"/>
</dbReference>
<dbReference type="Gene3D" id="1.25.40.20">
    <property type="entry name" value="Ankyrin repeat-containing domain"/>
    <property type="match status" value="1"/>
</dbReference>
<dbReference type="PANTHER" id="PTHR22872:SF2">
    <property type="entry name" value="INHIBITOR OF BRUTON TYROSINE KINASE"/>
    <property type="match status" value="1"/>
</dbReference>
<gene>
    <name evidence="5" type="ORF">FA14DRAFT_159554</name>
</gene>
<dbReference type="SUPFAM" id="SSF50985">
    <property type="entry name" value="RCC1/BLIP-II"/>
    <property type="match status" value="1"/>
</dbReference>
<dbReference type="CDD" id="cd18500">
    <property type="entry name" value="BACK_IBtk"/>
    <property type="match status" value="1"/>
</dbReference>
<dbReference type="SUPFAM" id="SSF48403">
    <property type="entry name" value="Ankyrin repeat"/>
    <property type="match status" value="1"/>
</dbReference>
<dbReference type="InterPro" id="IPR011333">
    <property type="entry name" value="SKP1/BTB/POZ_sf"/>
</dbReference>
<dbReference type="FunCoup" id="A0A316VPZ1">
    <property type="interactions" value="90"/>
</dbReference>
<feature type="compositionally biased region" description="Low complexity" evidence="3">
    <location>
        <begin position="1377"/>
        <end position="1392"/>
    </location>
</feature>
<feature type="repeat" description="RCC1" evidence="2">
    <location>
        <begin position="338"/>
        <end position="422"/>
    </location>
</feature>
<dbReference type="PROSITE" id="PS50012">
    <property type="entry name" value="RCC1_3"/>
    <property type="match status" value="3"/>
</dbReference>
<dbReference type="EMBL" id="KZ819602">
    <property type="protein sequence ID" value="PWN37545.1"/>
    <property type="molecule type" value="Genomic_DNA"/>
</dbReference>
<feature type="domain" description="BTB" evidence="4">
    <location>
        <begin position="936"/>
        <end position="1002"/>
    </location>
</feature>
<feature type="compositionally biased region" description="Basic and acidic residues" evidence="3">
    <location>
        <begin position="1426"/>
        <end position="1435"/>
    </location>
</feature>
<feature type="repeat" description="RCC1" evidence="2">
    <location>
        <begin position="288"/>
        <end position="337"/>
    </location>
</feature>
<dbReference type="PANTHER" id="PTHR22872">
    <property type="entry name" value="BTK-BINDING PROTEIN-RELATED"/>
    <property type="match status" value="1"/>
</dbReference>
<accession>A0A316VPZ1</accession>
<feature type="region of interest" description="Disordered" evidence="3">
    <location>
        <begin position="1228"/>
        <end position="1269"/>
    </location>
</feature>
<evidence type="ECO:0000256" key="2">
    <source>
        <dbReference type="PROSITE-ProRule" id="PRU00235"/>
    </source>
</evidence>
<dbReference type="Pfam" id="PF00651">
    <property type="entry name" value="BTB"/>
    <property type="match status" value="1"/>
</dbReference>
<dbReference type="InterPro" id="IPR009091">
    <property type="entry name" value="RCC1/BLIP-II"/>
</dbReference>
<name>A0A316VPZ1_9BASI</name>
<keyword evidence="6" id="KW-1185">Reference proteome</keyword>
<evidence type="ECO:0000256" key="3">
    <source>
        <dbReference type="SAM" id="MobiDB-lite"/>
    </source>
</evidence>
<reference evidence="5 6" key="1">
    <citation type="journal article" date="2018" name="Mol. Biol. Evol.">
        <title>Broad Genomic Sampling Reveals a Smut Pathogenic Ancestry of the Fungal Clade Ustilaginomycotina.</title>
        <authorList>
            <person name="Kijpornyongpan T."/>
            <person name="Mondo S.J."/>
            <person name="Barry K."/>
            <person name="Sandor L."/>
            <person name="Lee J."/>
            <person name="Lipzen A."/>
            <person name="Pangilinan J."/>
            <person name="LaButti K."/>
            <person name="Hainaut M."/>
            <person name="Henrissat B."/>
            <person name="Grigoriev I.V."/>
            <person name="Spatafora J.W."/>
            <person name="Aime M.C."/>
        </authorList>
    </citation>
    <scope>NUCLEOTIDE SEQUENCE [LARGE SCALE GENOMIC DNA]</scope>
    <source>
        <strain evidence="5 6">MCA 3882</strain>
    </source>
</reference>
<evidence type="ECO:0000313" key="6">
    <source>
        <dbReference type="Proteomes" id="UP000245771"/>
    </source>
</evidence>
<dbReference type="SUPFAM" id="SSF54695">
    <property type="entry name" value="POZ domain"/>
    <property type="match status" value="2"/>
</dbReference>
<evidence type="ECO:0000313" key="5">
    <source>
        <dbReference type="EMBL" id="PWN37545.1"/>
    </source>
</evidence>
<feature type="region of interest" description="Disordered" evidence="3">
    <location>
        <begin position="1301"/>
        <end position="1527"/>
    </location>
</feature>
<protein>
    <recommendedName>
        <fullName evidence="4">BTB domain-containing protein</fullName>
    </recommendedName>
</protein>
<dbReference type="InterPro" id="IPR000210">
    <property type="entry name" value="BTB/POZ_dom"/>
</dbReference>
<dbReference type="GeneID" id="37020050"/>
<dbReference type="PROSITE" id="PS50097">
    <property type="entry name" value="BTB"/>
    <property type="match status" value="2"/>
</dbReference>
<dbReference type="InterPro" id="IPR051625">
    <property type="entry name" value="Signaling_Regulatory_Domain"/>
</dbReference>
<dbReference type="Gene3D" id="2.130.10.30">
    <property type="entry name" value="Regulator of chromosome condensation 1/beta-lactamase-inhibitor protein II"/>
    <property type="match status" value="2"/>
</dbReference>
<feature type="compositionally biased region" description="Polar residues" evidence="3">
    <location>
        <begin position="1393"/>
        <end position="1419"/>
    </location>
</feature>
<feature type="compositionally biased region" description="Basic and acidic residues" evidence="3">
    <location>
        <begin position="1451"/>
        <end position="1495"/>
    </location>
</feature>
<dbReference type="Proteomes" id="UP000245771">
    <property type="component" value="Unassembled WGS sequence"/>
</dbReference>
<feature type="repeat" description="RCC1" evidence="2">
    <location>
        <begin position="422"/>
        <end position="475"/>
    </location>
</feature>
<feature type="region of interest" description="Disordered" evidence="3">
    <location>
        <begin position="62"/>
        <end position="85"/>
    </location>
</feature>
<evidence type="ECO:0000259" key="4">
    <source>
        <dbReference type="PROSITE" id="PS50097"/>
    </source>
</evidence>
<dbReference type="SMART" id="SM00225">
    <property type="entry name" value="BTB"/>
    <property type="match status" value="2"/>
</dbReference>
<dbReference type="RefSeq" id="XP_025357847.1">
    <property type="nucleotide sequence ID" value="XM_025498269.1"/>
</dbReference>
<dbReference type="CDD" id="cd18186">
    <property type="entry name" value="BTB_POZ_ZBTB_KLHL-like"/>
    <property type="match status" value="1"/>
</dbReference>